<dbReference type="EMBL" id="BACD03000012">
    <property type="protein sequence ID" value="GAO47950.1"/>
    <property type="molecule type" value="Genomic_DNA"/>
</dbReference>
<reference evidence="8 9" key="1">
    <citation type="journal article" date="2011" name="J. Gen. Appl. Microbiol.">
        <title>Draft genome sequencing of the enigmatic yeast Saitoella complicata.</title>
        <authorList>
            <person name="Nishida H."/>
            <person name="Hamamoto M."/>
            <person name="Sugiyama J."/>
        </authorList>
    </citation>
    <scope>NUCLEOTIDE SEQUENCE [LARGE SCALE GENOMIC DNA]</scope>
    <source>
        <strain evidence="8 9">NRRL Y-17804</strain>
    </source>
</reference>
<reference evidence="8 9" key="2">
    <citation type="journal article" date="2014" name="J. Gen. Appl. Microbiol.">
        <title>The early diverging ascomycetous budding yeast Saitoella complicata has three histone deacetylases belonging to the Clr6, Hos2, and Rpd3 lineages.</title>
        <authorList>
            <person name="Nishida H."/>
            <person name="Matsumoto T."/>
            <person name="Kondo S."/>
            <person name="Hamamoto M."/>
            <person name="Yoshikawa H."/>
        </authorList>
    </citation>
    <scope>NUCLEOTIDE SEQUENCE [LARGE SCALE GENOMIC DNA]</scope>
    <source>
        <strain evidence="8 9">NRRL Y-17804</strain>
    </source>
</reference>
<dbReference type="InterPro" id="IPR007472">
    <property type="entry name" value="N-end_Aminoacyl_Trfase_C"/>
</dbReference>
<evidence type="ECO:0000313" key="8">
    <source>
        <dbReference type="EMBL" id="GAO47950.1"/>
    </source>
</evidence>
<dbReference type="EC" id="2.3.2.8" evidence="2"/>
<feature type="domain" description="N-end rule aminoacyl transferase C-terminal" evidence="7">
    <location>
        <begin position="186"/>
        <end position="325"/>
    </location>
</feature>
<feature type="compositionally biased region" description="Basic and acidic residues" evidence="5">
    <location>
        <begin position="122"/>
        <end position="131"/>
    </location>
</feature>
<dbReference type="PANTHER" id="PTHR21367:SF1">
    <property type="entry name" value="ARGINYL-TRNA--PROTEIN TRANSFERASE 1"/>
    <property type="match status" value="1"/>
</dbReference>
<evidence type="ECO:0000259" key="7">
    <source>
        <dbReference type="Pfam" id="PF04377"/>
    </source>
</evidence>
<dbReference type="GO" id="GO:0005737">
    <property type="term" value="C:cytoplasm"/>
    <property type="evidence" value="ECO:0007669"/>
    <property type="project" value="TreeGrafter"/>
</dbReference>
<evidence type="ECO:0000256" key="3">
    <source>
        <dbReference type="ARBA" id="ARBA00022679"/>
    </source>
</evidence>
<feature type="compositionally biased region" description="Acidic residues" evidence="5">
    <location>
        <begin position="367"/>
        <end position="377"/>
    </location>
</feature>
<dbReference type="AlphaFoldDB" id="A0A0E9NEX5"/>
<evidence type="ECO:0000256" key="1">
    <source>
        <dbReference type="ARBA" id="ARBA00009991"/>
    </source>
</evidence>
<keyword evidence="3" id="KW-0808">Transferase</keyword>
<feature type="region of interest" description="Disordered" evidence="5">
    <location>
        <begin position="122"/>
        <end position="179"/>
    </location>
</feature>
<organism evidence="8 9">
    <name type="scientific">Saitoella complicata (strain BCRC 22490 / CBS 7301 / JCM 7358 / NBRC 10748 / NRRL Y-17804)</name>
    <dbReference type="NCBI Taxonomy" id="698492"/>
    <lineage>
        <taxon>Eukaryota</taxon>
        <taxon>Fungi</taxon>
        <taxon>Dikarya</taxon>
        <taxon>Ascomycota</taxon>
        <taxon>Taphrinomycotina</taxon>
        <taxon>Taphrinomycotina incertae sedis</taxon>
        <taxon>Saitoella</taxon>
    </lineage>
</organism>
<evidence type="ECO:0000259" key="6">
    <source>
        <dbReference type="Pfam" id="PF04376"/>
    </source>
</evidence>
<feature type="domain" description="N-end aminoacyl transferase N-terminal" evidence="6">
    <location>
        <begin position="20"/>
        <end position="96"/>
    </location>
</feature>
<feature type="compositionally biased region" description="Low complexity" evidence="5">
    <location>
        <begin position="352"/>
        <end position="366"/>
    </location>
</feature>
<reference evidence="8 9" key="3">
    <citation type="journal article" date="2015" name="Genome Announc.">
        <title>Draft Genome Sequence of the Archiascomycetous Yeast Saitoella complicata.</title>
        <authorList>
            <person name="Yamauchi K."/>
            <person name="Kondo S."/>
            <person name="Hamamoto M."/>
            <person name="Takahashi Y."/>
            <person name="Ogura Y."/>
            <person name="Hayashi T."/>
            <person name="Nishida H."/>
        </authorList>
    </citation>
    <scope>NUCLEOTIDE SEQUENCE [LARGE SCALE GENOMIC DNA]</scope>
    <source>
        <strain evidence="8 9">NRRL Y-17804</strain>
    </source>
</reference>
<comment type="similarity">
    <text evidence="1">Belongs to the R-transferase family.</text>
</comment>
<evidence type="ECO:0000256" key="5">
    <source>
        <dbReference type="SAM" id="MobiDB-lite"/>
    </source>
</evidence>
<comment type="caution">
    <text evidence="8">The sequence shown here is derived from an EMBL/GenBank/DDBJ whole genome shotgun (WGS) entry which is preliminary data.</text>
</comment>
<dbReference type="PANTHER" id="PTHR21367">
    <property type="entry name" value="ARGININE-TRNA-PROTEIN TRANSFERASE 1"/>
    <property type="match status" value="1"/>
</dbReference>
<keyword evidence="4" id="KW-0012">Acyltransferase</keyword>
<dbReference type="Pfam" id="PF04376">
    <property type="entry name" value="ATE_N"/>
    <property type="match status" value="1"/>
</dbReference>
<sequence>MLLEGEPITVLSHVGYNKKSRCGYCSNPSGSYTFGLWAHSLTVEHYQKMIDRGWRRSGKYLYKPDLRASCCPQYTIRSDSDRLDPTKFKPNKDQRRALNKFNRFILGDETYDAALKHLTRKEAEVKSKTAKEQPSQPNPSPKSKPGKDTFSLPLHTSLSTNPLPSPLPQPAHTFTCTLSPPTSTPEKFSLYKAYQIRVHNDPASKITEDGFNRFLCDNPFEVQKEGGRRWGTWHQEYRVDGRLVALAVLDLLPRGVSSVYLIYDNDIGERFALGRVSALREIALCEQLVKEGGEGGEVRYYMGFWIWGCEKMRYKGEYAPSEVLDPEGMGWVELKALENALEQSGGKYVSLSGEETYSTPSEPPTTQEDEEGEEEGTDSPPGTLFATNMPGITSLPSLRASHDIDEQLILVNGMVADFGWLRAKARRLGKSGVEGMRMVLEEVLAGVGVEVGKEVVVAL</sequence>
<dbReference type="STRING" id="698492.A0A0E9NEX5"/>
<evidence type="ECO:0000313" key="9">
    <source>
        <dbReference type="Proteomes" id="UP000033140"/>
    </source>
</evidence>
<dbReference type="Pfam" id="PF04377">
    <property type="entry name" value="ATE_C"/>
    <property type="match status" value="1"/>
</dbReference>
<dbReference type="OMA" id="KMQYKND"/>
<feature type="region of interest" description="Disordered" evidence="5">
    <location>
        <begin position="351"/>
        <end position="383"/>
    </location>
</feature>
<gene>
    <name evidence="8" type="ORF">G7K_2144-t2</name>
</gene>
<feature type="compositionally biased region" description="Low complexity" evidence="5">
    <location>
        <begin position="151"/>
        <end position="162"/>
    </location>
</feature>
<dbReference type="GO" id="GO:0004057">
    <property type="term" value="F:arginyl-tRNA--protein transferase activity"/>
    <property type="evidence" value="ECO:0007669"/>
    <property type="project" value="UniProtKB-EC"/>
</dbReference>
<name>A0A0E9NEX5_SAICN</name>
<proteinExistence type="inferred from homology"/>
<dbReference type="Proteomes" id="UP000033140">
    <property type="component" value="Unassembled WGS sequence"/>
</dbReference>
<dbReference type="InterPro" id="IPR030700">
    <property type="entry name" value="N-end_Aminoacyl_Trfase"/>
</dbReference>
<evidence type="ECO:0000256" key="2">
    <source>
        <dbReference type="ARBA" id="ARBA00012025"/>
    </source>
</evidence>
<evidence type="ECO:0000256" key="4">
    <source>
        <dbReference type="ARBA" id="ARBA00023315"/>
    </source>
</evidence>
<keyword evidence="9" id="KW-1185">Reference proteome</keyword>
<protein>
    <recommendedName>
        <fullName evidence="2">arginyltransferase</fullName>
        <ecNumber evidence="2">2.3.2.8</ecNumber>
    </recommendedName>
</protein>
<accession>A0A0E9NEX5</accession>
<dbReference type="InterPro" id="IPR007471">
    <property type="entry name" value="N-end_Aminoacyl_Trfase_N"/>
</dbReference>